<protein>
    <submittedName>
        <fullName evidence="1">Uncharacterized protein</fullName>
    </submittedName>
</protein>
<organism evidence="1 2">
    <name type="scientific">Clonorchis sinensis</name>
    <name type="common">Chinese liver fluke</name>
    <dbReference type="NCBI Taxonomy" id="79923"/>
    <lineage>
        <taxon>Eukaryota</taxon>
        <taxon>Metazoa</taxon>
        <taxon>Spiralia</taxon>
        <taxon>Lophotrochozoa</taxon>
        <taxon>Platyhelminthes</taxon>
        <taxon>Trematoda</taxon>
        <taxon>Digenea</taxon>
        <taxon>Opisthorchiida</taxon>
        <taxon>Opisthorchiata</taxon>
        <taxon>Opisthorchiidae</taxon>
        <taxon>Clonorchis</taxon>
    </lineage>
</organism>
<name>G7Y970_CLOSI</name>
<reference evidence="1" key="1">
    <citation type="journal article" date="2011" name="Genome Biol.">
        <title>The draft genome of the carcinogenic human liver fluke Clonorchis sinensis.</title>
        <authorList>
            <person name="Wang X."/>
            <person name="Chen W."/>
            <person name="Huang Y."/>
            <person name="Sun J."/>
            <person name="Men J."/>
            <person name="Liu H."/>
            <person name="Luo F."/>
            <person name="Guo L."/>
            <person name="Lv X."/>
            <person name="Deng C."/>
            <person name="Zhou C."/>
            <person name="Fan Y."/>
            <person name="Li X."/>
            <person name="Huang L."/>
            <person name="Hu Y."/>
            <person name="Liang C."/>
            <person name="Hu X."/>
            <person name="Xu J."/>
            <person name="Yu X."/>
        </authorList>
    </citation>
    <scope>NUCLEOTIDE SEQUENCE [LARGE SCALE GENOMIC DNA]</scope>
    <source>
        <strain evidence="1">Henan</strain>
    </source>
</reference>
<sequence>MSQSLGEPKWPEWNIYFSLGSVREIQRKVSFFQRDSFGGARTPVLFKEGDGILVNSLKALLRKSWHENRAPVEQNASTLTSIPKKEKRILCKNIMASSL</sequence>
<reference key="2">
    <citation type="submission" date="2011-10" db="EMBL/GenBank/DDBJ databases">
        <title>The genome and transcriptome sequence of Clonorchis sinensis provide insights into the carcinogenic liver fluke.</title>
        <authorList>
            <person name="Wang X."/>
            <person name="Huang Y."/>
            <person name="Chen W."/>
            <person name="Liu H."/>
            <person name="Guo L."/>
            <person name="Chen Y."/>
            <person name="Luo F."/>
            <person name="Zhou W."/>
            <person name="Sun J."/>
            <person name="Mao Q."/>
            <person name="Liang P."/>
            <person name="Zhou C."/>
            <person name="Tian Y."/>
            <person name="Men J."/>
            <person name="Lv X."/>
            <person name="Huang L."/>
            <person name="Zhou J."/>
            <person name="Hu Y."/>
            <person name="Li R."/>
            <person name="Zhang F."/>
            <person name="Lei H."/>
            <person name="Li X."/>
            <person name="Hu X."/>
            <person name="Liang C."/>
            <person name="Xu J."/>
            <person name="Wu Z."/>
            <person name="Yu X."/>
        </authorList>
    </citation>
    <scope>NUCLEOTIDE SEQUENCE</scope>
    <source>
        <strain>Henan</strain>
    </source>
</reference>
<dbReference type="EMBL" id="DF142964">
    <property type="protein sequence ID" value="GAA49505.1"/>
    <property type="molecule type" value="Genomic_DNA"/>
</dbReference>
<dbReference type="AlphaFoldDB" id="G7Y970"/>
<evidence type="ECO:0000313" key="1">
    <source>
        <dbReference type="EMBL" id="GAA49505.1"/>
    </source>
</evidence>
<dbReference type="Proteomes" id="UP000008909">
    <property type="component" value="Unassembled WGS sequence"/>
</dbReference>
<proteinExistence type="predicted"/>
<accession>G7Y970</accession>
<evidence type="ECO:0000313" key="2">
    <source>
        <dbReference type="Proteomes" id="UP000008909"/>
    </source>
</evidence>
<keyword evidence="2" id="KW-1185">Reference proteome</keyword>
<gene>
    <name evidence="1" type="ORF">CLF_103163</name>
</gene>